<evidence type="ECO:0000313" key="3">
    <source>
        <dbReference type="Proteomes" id="UP001275084"/>
    </source>
</evidence>
<evidence type="ECO:0000313" key="2">
    <source>
        <dbReference type="EMBL" id="KAK3352340.1"/>
    </source>
</evidence>
<keyword evidence="3" id="KW-1185">Reference proteome</keyword>
<accession>A0AAJ0HH34</accession>
<organism evidence="2 3">
    <name type="scientific">Lasiosphaeria hispida</name>
    <dbReference type="NCBI Taxonomy" id="260671"/>
    <lineage>
        <taxon>Eukaryota</taxon>
        <taxon>Fungi</taxon>
        <taxon>Dikarya</taxon>
        <taxon>Ascomycota</taxon>
        <taxon>Pezizomycotina</taxon>
        <taxon>Sordariomycetes</taxon>
        <taxon>Sordariomycetidae</taxon>
        <taxon>Sordariales</taxon>
        <taxon>Lasiosphaeriaceae</taxon>
        <taxon>Lasiosphaeria</taxon>
    </lineage>
</organism>
<reference evidence="2" key="2">
    <citation type="submission" date="2023-06" db="EMBL/GenBank/DDBJ databases">
        <authorList>
            <consortium name="Lawrence Berkeley National Laboratory"/>
            <person name="Haridas S."/>
            <person name="Hensen N."/>
            <person name="Bonometti L."/>
            <person name="Westerberg I."/>
            <person name="Brannstrom I.O."/>
            <person name="Guillou S."/>
            <person name="Cros-Aarteil S."/>
            <person name="Calhoun S."/>
            <person name="Kuo A."/>
            <person name="Mondo S."/>
            <person name="Pangilinan J."/>
            <person name="Riley R."/>
            <person name="Labutti K."/>
            <person name="Andreopoulos B."/>
            <person name="Lipzen A."/>
            <person name="Chen C."/>
            <person name="Yanf M."/>
            <person name="Daum C."/>
            <person name="Ng V."/>
            <person name="Clum A."/>
            <person name="Steindorff A."/>
            <person name="Ohm R."/>
            <person name="Martin F."/>
            <person name="Silar P."/>
            <person name="Natvig D."/>
            <person name="Lalanne C."/>
            <person name="Gautier V."/>
            <person name="Ament-Velasquez S.L."/>
            <person name="Kruys A."/>
            <person name="Hutchinson M.I."/>
            <person name="Powell A.J."/>
            <person name="Barry K."/>
            <person name="Miller A.N."/>
            <person name="Grigoriev I.V."/>
            <person name="Debuchy R."/>
            <person name="Gladieux P."/>
            <person name="Thoren M.H."/>
            <person name="Johannesson H."/>
        </authorList>
    </citation>
    <scope>NUCLEOTIDE SEQUENCE</scope>
    <source>
        <strain evidence="2">CBS 955.72</strain>
    </source>
</reference>
<dbReference type="EMBL" id="JAUIQD010000004">
    <property type="protein sequence ID" value="KAK3352340.1"/>
    <property type="molecule type" value="Genomic_DNA"/>
</dbReference>
<name>A0AAJ0HH34_9PEZI</name>
<comment type="caution">
    <text evidence="2">The sequence shown here is derived from an EMBL/GenBank/DDBJ whole genome shotgun (WGS) entry which is preliminary data.</text>
</comment>
<dbReference type="Proteomes" id="UP001275084">
    <property type="component" value="Unassembled WGS sequence"/>
</dbReference>
<dbReference type="AlphaFoldDB" id="A0AAJ0HH34"/>
<gene>
    <name evidence="2" type="ORF">B0T25DRAFT_541740</name>
</gene>
<reference evidence="2" key="1">
    <citation type="journal article" date="2023" name="Mol. Phylogenet. Evol.">
        <title>Genome-scale phylogeny and comparative genomics of the fungal order Sordariales.</title>
        <authorList>
            <person name="Hensen N."/>
            <person name="Bonometti L."/>
            <person name="Westerberg I."/>
            <person name="Brannstrom I.O."/>
            <person name="Guillou S."/>
            <person name="Cros-Aarteil S."/>
            <person name="Calhoun S."/>
            <person name="Haridas S."/>
            <person name="Kuo A."/>
            <person name="Mondo S."/>
            <person name="Pangilinan J."/>
            <person name="Riley R."/>
            <person name="LaButti K."/>
            <person name="Andreopoulos B."/>
            <person name="Lipzen A."/>
            <person name="Chen C."/>
            <person name="Yan M."/>
            <person name="Daum C."/>
            <person name="Ng V."/>
            <person name="Clum A."/>
            <person name="Steindorff A."/>
            <person name="Ohm R.A."/>
            <person name="Martin F."/>
            <person name="Silar P."/>
            <person name="Natvig D.O."/>
            <person name="Lalanne C."/>
            <person name="Gautier V."/>
            <person name="Ament-Velasquez S.L."/>
            <person name="Kruys A."/>
            <person name="Hutchinson M.I."/>
            <person name="Powell A.J."/>
            <person name="Barry K."/>
            <person name="Miller A.N."/>
            <person name="Grigoriev I.V."/>
            <person name="Debuchy R."/>
            <person name="Gladieux P."/>
            <person name="Hiltunen Thoren M."/>
            <person name="Johannesson H."/>
        </authorList>
    </citation>
    <scope>NUCLEOTIDE SEQUENCE</scope>
    <source>
        <strain evidence="2">CBS 955.72</strain>
    </source>
</reference>
<evidence type="ECO:0000256" key="1">
    <source>
        <dbReference type="SAM" id="MobiDB-lite"/>
    </source>
</evidence>
<feature type="region of interest" description="Disordered" evidence="1">
    <location>
        <begin position="1"/>
        <end position="25"/>
    </location>
</feature>
<proteinExistence type="predicted"/>
<sequence>MDGVFASDGPPNGDGGEGDSTGTPWPQRIKGWPTLVIEAGDSQSLEALRMDMEWWFRASNHQVKILLLAKLDRHGRRITLEKWVEIQPAASRPGPRSRPATTLRPDRTQEIIITWAPSLANTPASHAVTRGALQLEFSLLFLRPPGPADGDLIITVPRLQLWASRVWDNVD</sequence>
<protein>
    <submittedName>
        <fullName evidence="2">Uncharacterized protein</fullName>
    </submittedName>
</protein>